<evidence type="ECO:0000313" key="3">
    <source>
        <dbReference type="Proteomes" id="UP000664795"/>
    </source>
</evidence>
<dbReference type="AlphaFoldDB" id="A0A939G7Y2"/>
<keyword evidence="3" id="KW-1185">Reference proteome</keyword>
<feature type="chain" id="PRO_5037141652" description="Outer membrane protein beta-barrel domain-containing protein" evidence="1">
    <location>
        <begin position="24"/>
        <end position="300"/>
    </location>
</feature>
<accession>A0A939G7Y2</accession>
<dbReference type="Proteomes" id="UP000664795">
    <property type="component" value="Unassembled WGS sequence"/>
</dbReference>
<evidence type="ECO:0000256" key="1">
    <source>
        <dbReference type="SAM" id="SignalP"/>
    </source>
</evidence>
<evidence type="ECO:0008006" key="4">
    <source>
        <dbReference type="Google" id="ProtNLM"/>
    </source>
</evidence>
<evidence type="ECO:0000313" key="2">
    <source>
        <dbReference type="EMBL" id="MBO0933526.1"/>
    </source>
</evidence>
<reference evidence="2 3" key="1">
    <citation type="submission" date="2021-03" db="EMBL/GenBank/DDBJ databases">
        <title>Fibrella sp. HMF5036 genome sequencing and assembly.</title>
        <authorList>
            <person name="Kang H."/>
            <person name="Kim H."/>
            <person name="Bae S."/>
            <person name="Joh K."/>
        </authorList>
    </citation>
    <scope>NUCLEOTIDE SEQUENCE [LARGE SCALE GENOMIC DNA]</scope>
    <source>
        <strain evidence="2 3">HMF5036</strain>
    </source>
</reference>
<dbReference type="PROSITE" id="PS51257">
    <property type="entry name" value="PROKAR_LIPOPROTEIN"/>
    <property type="match status" value="1"/>
</dbReference>
<comment type="caution">
    <text evidence="2">The sequence shown here is derived from an EMBL/GenBank/DDBJ whole genome shotgun (WGS) entry which is preliminary data.</text>
</comment>
<organism evidence="2 3">
    <name type="scientific">Fibrella aquatilis</name>
    <dbReference type="NCBI Taxonomy" id="2817059"/>
    <lineage>
        <taxon>Bacteria</taxon>
        <taxon>Pseudomonadati</taxon>
        <taxon>Bacteroidota</taxon>
        <taxon>Cytophagia</taxon>
        <taxon>Cytophagales</taxon>
        <taxon>Spirosomataceae</taxon>
        <taxon>Fibrella</taxon>
    </lineage>
</organism>
<dbReference type="RefSeq" id="WP_207337493.1">
    <property type="nucleotide sequence ID" value="NZ_JAFMYU010000020.1"/>
</dbReference>
<gene>
    <name evidence="2" type="ORF">J2I48_21120</name>
</gene>
<feature type="signal peptide" evidence="1">
    <location>
        <begin position="1"/>
        <end position="23"/>
    </location>
</feature>
<protein>
    <recommendedName>
        <fullName evidence="4">Outer membrane protein beta-barrel domain-containing protein</fullName>
    </recommendedName>
</protein>
<dbReference type="EMBL" id="JAFMYU010000020">
    <property type="protein sequence ID" value="MBO0933526.1"/>
    <property type="molecule type" value="Genomic_DNA"/>
</dbReference>
<keyword evidence="1" id="KW-0732">Signal</keyword>
<name>A0A939G7Y2_9BACT</name>
<proteinExistence type="predicted"/>
<sequence length="300" mass="31863">MKKVYRTIALMGLMFSCAAPLLAQPAGQATVTPPRTDSTTNRQGLRVGLNLGLTQLYGDLSTPNLSFGAGLNVSYPLGSVVAVTLLADLGSLSAQQADYYNSKATASYVQGALGGAFNLTRLFKGKPKPVLTSPTNGQLAPDNFSGHATTQPARGNLEFYIGLGLIAFDASASSLTTGKLQRYTNGTGSHHTESDNVTAKGPGNLGLTRELVVPLGLRYNRSLNATLSLYADLRYNFVASDKLDATRENDNSTIDTPQGGAIFGKAVLNTSRDKWASLSIGLAYQFKRKVSANRIRSTDF</sequence>